<dbReference type="CDD" id="cd00830">
    <property type="entry name" value="KAS_III"/>
    <property type="match status" value="1"/>
</dbReference>
<keyword evidence="6" id="KW-1185">Reference proteome</keyword>
<dbReference type="InterPro" id="IPR013747">
    <property type="entry name" value="ACP_syn_III_C"/>
</dbReference>
<evidence type="ECO:0000259" key="3">
    <source>
        <dbReference type="Pfam" id="PF08541"/>
    </source>
</evidence>
<feature type="domain" description="Beta-ketoacyl-[acyl-carrier-protein] synthase III N-terminal" evidence="4">
    <location>
        <begin position="112"/>
        <end position="188"/>
    </location>
</feature>
<dbReference type="EC" id="2.3.1.180" evidence="5"/>
<sequence length="338" mass="37057">MRFQTKIEAIEYYLPKNTLSNENLIEEMNLQWSSEEIYRKTGISSRHIADAFETSTDLGIKAAQQLLSAGICRADDVDFLLFCTQSPDYFLPASACLIHHQLKLRADCGAVDFNQGCSGFIYGLAIAKGLIESGMARKVLLLAAETYSKYINSQDRSTRTIFGDGAAAVLLVASSSSGLGSVVVGTDGVGAENLIVPAGGARNPIRNEQLIEQADENGNIRSKANLYMNGPEIFNFTLRVVPKVVQDILDRENKTIDQIDYFIFHQANKFILDHLRKKLKIAEEKFWIDLSECGNTVSASIPIAIKMALDAGKIKAGDQVMLVGFGVGYSWGACLIEI</sequence>
<dbReference type="RefSeq" id="WP_093792979.1">
    <property type="nucleotide sequence ID" value="NZ_CP155571.1"/>
</dbReference>
<feature type="domain" description="Beta-ketoacyl-[acyl-carrier-protein] synthase III C-terminal" evidence="3">
    <location>
        <begin position="249"/>
        <end position="338"/>
    </location>
</feature>
<dbReference type="SUPFAM" id="SSF53901">
    <property type="entry name" value="Thiolase-like"/>
    <property type="match status" value="1"/>
</dbReference>
<dbReference type="EMBL" id="CP155571">
    <property type="protein sequence ID" value="XFO74072.1"/>
    <property type="molecule type" value="Genomic_DNA"/>
</dbReference>
<name>A0ABZ3J6Q7_SPOA4</name>
<dbReference type="Pfam" id="PF08541">
    <property type="entry name" value="ACP_syn_III_C"/>
    <property type="match status" value="1"/>
</dbReference>
<evidence type="ECO:0000256" key="1">
    <source>
        <dbReference type="ARBA" id="ARBA00022679"/>
    </source>
</evidence>
<dbReference type="Proteomes" id="UP000216052">
    <property type="component" value="Chromosome"/>
</dbReference>
<evidence type="ECO:0000259" key="4">
    <source>
        <dbReference type="Pfam" id="PF08545"/>
    </source>
</evidence>
<dbReference type="Gene3D" id="3.40.47.10">
    <property type="match status" value="1"/>
</dbReference>
<proteinExistence type="predicted"/>
<evidence type="ECO:0000313" key="6">
    <source>
        <dbReference type="Proteomes" id="UP000216052"/>
    </source>
</evidence>
<dbReference type="PANTHER" id="PTHR34069:SF2">
    <property type="entry name" value="BETA-KETOACYL-[ACYL-CARRIER-PROTEIN] SYNTHASE III"/>
    <property type="match status" value="1"/>
</dbReference>
<gene>
    <name evidence="5" type="primary">fabH_2</name>
    <name evidence="5" type="ORF">SPACI_041810</name>
</gene>
<keyword evidence="2 5" id="KW-0012">Acyltransferase</keyword>
<dbReference type="GO" id="GO:0033818">
    <property type="term" value="F:beta-ketoacyl-acyl-carrier-protein synthase III activity"/>
    <property type="evidence" value="ECO:0007669"/>
    <property type="project" value="UniProtKB-EC"/>
</dbReference>
<dbReference type="PANTHER" id="PTHR34069">
    <property type="entry name" value="3-OXOACYL-[ACYL-CARRIER-PROTEIN] SYNTHASE 3"/>
    <property type="match status" value="1"/>
</dbReference>
<dbReference type="InterPro" id="IPR016039">
    <property type="entry name" value="Thiolase-like"/>
</dbReference>
<evidence type="ECO:0000256" key="2">
    <source>
        <dbReference type="ARBA" id="ARBA00023315"/>
    </source>
</evidence>
<dbReference type="NCBIfam" id="NF006829">
    <property type="entry name" value="PRK09352.1"/>
    <property type="match status" value="1"/>
</dbReference>
<protein>
    <submittedName>
        <fullName evidence="5">3-oxoacyl-[acyl-carrier-protein] synthase 3</fullName>
        <ecNumber evidence="5">2.3.1.180</ecNumber>
    </submittedName>
</protein>
<dbReference type="Pfam" id="PF08545">
    <property type="entry name" value="ACP_syn_III"/>
    <property type="match status" value="1"/>
</dbReference>
<accession>A0ABZ3J6Q7</accession>
<evidence type="ECO:0000313" key="5">
    <source>
        <dbReference type="EMBL" id="XFO74072.1"/>
    </source>
</evidence>
<keyword evidence="1 5" id="KW-0808">Transferase</keyword>
<dbReference type="InterPro" id="IPR013751">
    <property type="entry name" value="ACP_syn_III_N"/>
</dbReference>
<organism evidence="5 6">
    <name type="scientific">Sporomusa acidovorans (strain ATCC 49682 / DSM 3132 / Mol)</name>
    <dbReference type="NCBI Taxonomy" id="1123286"/>
    <lineage>
        <taxon>Bacteria</taxon>
        <taxon>Bacillati</taxon>
        <taxon>Bacillota</taxon>
        <taxon>Negativicutes</taxon>
        <taxon>Selenomonadales</taxon>
        <taxon>Sporomusaceae</taxon>
        <taxon>Sporomusa</taxon>
    </lineage>
</organism>
<reference evidence="5" key="1">
    <citation type="submission" date="2024-05" db="EMBL/GenBank/DDBJ databases">
        <title>Isolation and characterization of Sporomusa carbonis sp. nov., a carboxydotrophic hydrogenogen in the genus of Sporomusa isolated from a charcoal burning pile.</title>
        <authorList>
            <person name="Boeer T."/>
            <person name="Rosenbaum F."/>
            <person name="Eysell L."/>
            <person name="Mueller V."/>
            <person name="Daniel R."/>
            <person name="Poehlein A."/>
        </authorList>
    </citation>
    <scope>NUCLEOTIDE SEQUENCE [LARGE SCALE GENOMIC DNA]</scope>
    <source>
        <strain evidence="5">DSM 3132</strain>
    </source>
</reference>